<evidence type="ECO:0000313" key="3">
    <source>
        <dbReference type="EMBL" id="VUF15226.1"/>
    </source>
</evidence>
<name>A0A564G5F1_9HYPH</name>
<organism evidence="3 4">
    <name type="scientific">Methylobacterium dankookense</name>
    <dbReference type="NCBI Taxonomy" id="560405"/>
    <lineage>
        <taxon>Bacteria</taxon>
        <taxon>Pseudomonadati</taxon>
        <taxon>Pseudomonadota</taxon>
        <taxon>Alphaproteobacteria</taxon>
        <taxon>Hyphomicrobiales</taxon>
        <taxon>Methylobacteriaceae</taxon>
        <taxon>Methylobacterium</taxon>
    </lineage>
</organism>
<feature type="region of interest" description="Disordered" evidence="1">
    <location>
        <begin position="1"/>
        <end position="48"/>
    </location>
</feature>
<evidence type="ECO:0000313" key="4">
    <source>
        <dbReference type="Proteomes" id="UP000401717"/>
    </source>
</evidence>
<evidence type="ECO:0000256" key="1">
    <source>
        <dbReference type="SAM" id="MobiDB-lite"/>
    </source>
</evidence>
<dbReference type="AlphaFoldDB" id="A0A564G5F1"/>
<evidence type="ECO:0008006" key="6">
    <source>
        <dbReference type="Google" id="ProtNLM"/>
    </source>
</evidence>
<dbReference type="Pfam" id="PF12277">
    <property type="entry name" value="DUF3618"/>
    <property type="match status" value="1"/>
</dbReference>
<feature type="region of interest" description="Disordered" evidence="1">
    <location>
        <begin position="97"/>
        <end position="123"/>
    </location>
</feature>
<dbReference type="RefSeq" id="WP_306421704.1">
    <property type="nucleotide sequence ID" value="NZ_BPQI01000188.1"/>
</dbReference>
<keyword evidence="5" id="KW-1185">Reference proteome</keyword>
<dbReference type="Proteomes" id="UP000401717">
    <property type="component" value="Unassembled WGS sequence"/>
</dbReference>
<gene>
    <name evidence="2" type="ORF">IFDJLNFL_5050</name>
    <name evidence="3" type="ORF">MTDSW087_04962</name>
</gene>
<feature type="compositionally biased region" description="Basic and acidic residues" evidence="1">
    <location>
        <begin position="111"/>
        <end position="123"/>
    </location>
</feature>
<proteinExistence type="predicted"/>
<protein>
    <recommendedName>
        <fullName evidence="6">DUF3618 domain-containing protein</fullName>
    </recommendedName>
</protein>
<dbReference type="EMBL" id="CABFVH010000049">
    <property type="protein sequence ID" value="VUF15226.1"/>
    <property type="molecule type" value="Genomic_DNA"/>
</dbReference>
<accession>A0A564G5F1</accession>
<evidence type="ECO:0000313" key="2">
    <source>
        <dbReference type="EMBL" id="GJD59123.1"/>
    </source>
</evidence>
<dbReference type="Proteomes" id="UP001055303">
    <property type="component" value="Unassembled WGS sequence"/>
</dbReference>
<feature type="compositionally biased region" description="Basic and acidic residues" evidence="1">
    <location>
        <begin position="1"/>
        <end position="19"/>
    </location>
</feature>
<feature type="compositionally biased region" description="Polar residues" evidence="1">
    <location>
        <begin position="21"/>
        <end position="31"/>
    </location>
</feature>
<dbReference type="EMBL" id="BPQI01000188">
    <property type="protein sequence ID" value="GJD59123.1"/>
    <property type="molecule type" value="Genomic_DNA"/>
</dbReference>
<reference evidence="2" key="2">
    <citation type="journal article" date="2021" name="Front. Microbiol.">
        <title>Comprehensive Comparative Genomics and Phenotyping of Methylobacterium Species.</title>
        <authorList>
            <person name="Alessa O."/>
            <person name="Ogura Y."/>
            <person name="Fujitani Y."/>
            <person name="Takami H."/>
            <person name="Hayashi T."/>
            <person name="Sahin N."/>
            <person name="Tani A."/>
        </authorList>
    </citation>
    <scope>NUCLEOTIDE SEQUENCE</scope>
    <source>
        <strain evidence="2">DSM 22415</strain>
    </source>
</reference>
<evidence type="ECO:0000313" key="5">
    <source>
        <dbReference type="Proteomes" id="UP001055303"/>
    </source>
</evidence>
<reference evidence="2" key="3">
    <citation type="submission" date="2021-08" db="EMBL/GenBank/DDBJ databases">
        <authorList>
            <person name="Tani A."/>
            <person name="Ola A."/>
            <person name="Ogura Y."/>
            <person name="Katsura K."/>
            <person name="Hayashi T."/>
        </authorList>
    </citation>
    <scope>NUCLEOTIDE SEQUENCE</scope>
    <source>
        <strain evidence="2">DSM 22415</strain>
    </source>
</reference>
<dbReference type="InterPro" id="IPR022062">
    <property type="entry name" value="DUF3618"/>
</dbReference>
<sequence>MSKSADELEHEVEATRGRLETTLSDLSSRLNPPSLAEELTGTRDPGGAVSLTAERVTGALRENPLPALLIGAGLAALVFDAVTRQAERRRLRILSDEALRRPSDSALPGNRPDRLEGKLRRCP</sequence>
<reference evidence="3 4" key="1">
    <citation type="submission" date="2019-06" db="EMBL/GenBank/DDBJ databases">
        <authorList>
            <person name="Rodrigo-Torres L."/>
            <person name="Arahal R. D."/>
            <person name="Lucena T."/>
        </authorList>
    </citation>
    <scope>NUCLEOTIDE SEQUENCE [LARGE SCALE GENOMIC DNA]</scope>
    <source>
        <strain evidence="3 4">SW08-7</strain>
    </source>
</reference>